<evidence type="ECO:0000256" key="2">
    <source>
        <dbReference type="ARBA" id="ARBA00022614"/>
    </source>
</evidence>
<dbReference type="Pfam" id="PF08263">
    <property type="entry name" value="LRRNT_2"/>
    <property type="match status" value="2"/>
</dbReference>
<dbReference type="InterPro" id="IPR013210">
    <property type="entry name" value="LRR_N_plant-typ"/>
</dbReference>
<evidence type="ECO:0000256" key="1">
    <source>
        <dbReference type="ARBA" id="ARBA00004479"/>
    </source>
</evidence>
<evidence type="ECO:0000256" key="9">
    <source>
        <dbReference type="ARBA" id="ARBA00023180"/>
    </source>
</evidence>
<evidence type="ECO:0000259" key="11">
    <source>
        <dbReference type="Pfam" id="PF08263"/>
    </source>
</evidence>
<keyword evidence="13" id="KW-1185">Reference proteome</keyword>
<evidence type="ECO:0000256" key="3">
    <source>
        <dbReference type="ARBA" id="ARBA00022692"/>
    </source>
</evidence>
<dbReference type="AlphaFoldDB" id="A0AAN9FKX2"/>
<keyword evidence="9" id="KW-0325">Glycoprotein</keyword>
<evidence type="ECO:0000313" key="12">
    <source>
        <dbReference type="EMBL" id="KAK7276541.1"/>
    </source>
</evidence>
<proteinExistence type="predicted"/>
<dbReference type="GO" id="GO:0016020">
    <property type="term" value="C:membrane"/>
    <property type="evidence" value="ECO:0007669"/>
    <property type="project" value="UniProtKB-SubCell"/>
</dbReference>
<evidence type="ECO:0000256" key="5">
    <source>
        <dbReference type="ARBA" id="ARBA00022737"/>
    </source>
</evidence>
<dbReference type="SUPFAM" id="SSF52058">
    <property type="entry name" value="L domain-like"/>
    <property type="match status" value="1"/>
</dbReference>
<evidence type="ECO:0000313" key="13">
    <source>
        <dbReference type="Proteomes" id="UP001372338"/>
    </source>
</evidence>
<sequence length="261" mass="29126">MGWFVVLLYLIHSLLLFHFPSYTFSLCNPHDLSALLLFNNSFTVNNTIVDHYHPWYYHCPTNVSSKIVSWNKNTDCCKWDGVTCDTMSGHVIGLDLSCSMLQGQFHPNITLFHLTHLQQLNLTLNFFYGDIPSSISHLSKLISLDLSFNYGGIDPYSDELGMAMRLDPSTWKKLIFNASDIREIFLGGINMSSINESSLSLLLNLSSSLVSLSLPGTGLQGNLPSRILYLPNLQQLTLSGNVNLRGQLPKSNCSSKVFGSL</sequence>
<feature type="chain" id="PRO_5043015908" description="Leucine-rich repeat-containing N-terminal plant-type domain-containing protein" evidence="10">
    <location>
        <begin position="26"/>
        <end position="261"/>
    </location>
</feature>
<keyword evidence="4 10" id="KW-0732">Signal</keyword>
<comment type="subcellular location">
    <subcellularLocation>
        <location evidence="1">Membrane</location>
        <topology evidence="1">Single-pass type I membrane protein</topology>
    </subcellularLocation>
</comment>
<protein>
    <recommendedName>
        <fullName evidence="11">Leucine-rich repeat-containing N-terminal plant-type domain-containing protein</fullName>
    </recommendedName>
</protein>
<accession>A0AAN9FKX2</accession>
<evidence type="ECO:0000256" key="6">
    <source>
        <dbReference type="ARBA" id="ARBA00022989"/>
    </source>
</evidence>
<gene>
    <name evidence="12" type="ORF">RIF29_17682</name>
</gene>
<keyword evidence="8" id="KW-0675">Receptor</keyword>
<comment type="caution">
    <text evidence="12">The sequence shown here is derived from an EMBL/GenBank/DDBJ whole genome shotgun (WGS) entry which is preliminary data.</text>
</comment>
<dbReference type="EMBL" id="JAYWIO010000003">
    <property type="protein sequence ID" value="KAK7276541.1"/>
    <property type="molecule type" value="Genomic_DNA"/>
</dbReference>
<keyword evidence="2" id="KW-0433">Leucine-rich repeat</keyword>
<keyword evidence="7" id="KW-0472">Membrane</keyword>
<dbReference type="PANTHER" id="PTHR48061:SF50">
    <property type="entry name" value="LEUCINE-RICH REPEAT-CONTAINING N-TERMINAL PLANT-TYPE DOMAIN-CONTAINING PROTEIN"/>
    <property type="match status" value="1"/>
</dbReference>
<evidence type="ECO:0000256" key="4">
    <source>
        <dbReference type="ARBA" id="ARBA00022729"/>
    </source>
</evidence>
<dbReference type="InterPro" id="IPR046956">
    <property type="entry name" value="RLP23-like"/>
</dbReference>
<dbReference type="PANTHER" id="PTHR48061">
    <property type="entry name" value="LEUCINE-RICH REPEAT RECEPTOR PROTEIN KINASE EMS1-LIKE-RELATED"/>
    <property type="match status" value="1"/>
</dbReference>
<keyword evidence="5" id="KW-0677">Repeat</keyword>
<reference evidence="12 13" key="1">
    <citation type="submission" date="2024-01" db="EMBL/GenBank/DDBJ databases">
        <title>The genomes of 5 underutilized Papilionoideae crops provide insights into root nodulation and disease resistanc.</title>
        <authorList>
            <person name="Yuan L."/>
        </authorList>
    </citation>
    <scope>NUCLEOTIDE SEQUENCE [LARGE SCALE GENOMIC DNA]</scope>
    <source>
        <strain evidence="12">ZHUSHIDOU_FW_LH</strain>
        <tissue evidence="12">Leaf</tissue>
    </source>
</reference>
<evidence type="ECO:0000256" key="8">
    <source>
        <dbReference type="ARBA" id="ARBA00023170"/>
    </source>
</evidence>
<name>A0AAN9FKX2_CROPI</name>
<keyword evidence="6" id="KW-1133">Transmembrane helix</keyword>
<feature type="signal peptide" evidence="10">
    <location>
        <begin position="1"/>
        <end position="25"/>
    </location>
</feature>
<evidence type="ECO:0000256" key="7">
    <source>
        <dbReference type="ARBA" id="ARBA00023136"/>
    </source>
</evidence>
<dbReference type="Proteomes" id="UP001372338">
    <property type="component" value="Unassembled WGS sequence"/>
</dbReference>
<dbReference type="InterPro" id="IPR032675">
    <property type="entry name" value="LRR_dom_sf"/>
</dbReference>
<organism evidence="12 13">
    <name type="scientific">Crotalaria pallida</name>
    <name type="common">Smooth rattlebox</name>
    <name type="synonym">Crotalaria striata</name>
    <dbReference type="NCBI Taxonomy" id="3830"/>
    <lineage>
        <taxon>Eukaryota</taxon>
        <taxon>Viridiplantae</taxon>
        <taxon>Streptophyta</taxon>
        <taxon>Embryophyta</taxon>
        <taxon>Tracheophyta</taxon>
        <taxon>Spermatophyta</taxon>
        <taxon>Magnoliopsida</taxon>
        <taxon>eudicotyledons</taxon>
        <taxon>Gunneridae</taxon>
        <taxon>Pentapetalae</taxon>
        <taxon>rosids</taxon>
        <taxon>fabids</taxon>
        <taxon>Fabales</taxon>
        <taxon>Fabaceae</taxon>
        <taxon>Papilionoideae</taxon>
        <taxon>50 kb inversion clade</taxon>
        <taxon>genistoids sensu lato</taxon>
        <taxon>core genistoids</taxon>
        <taxon>Crotalarieae</taxon>
        <taxon>Crotalaria</taxon>
    </lineage>
</organism>
<evidence type="ECO:0000256" key="10">
    <source>
        <dbReference type="SAM" id="SignalP"/>
    </source>
</evidence>
<feature type="domain" description="Leucine-rich repeat-containing N-terminal plant-type" evidence="11">
    <location>
        <begin position="29"/>
        <end position="43"/>
    </location>
</feature>
<keyword evidence="3" id="KW-0812">Transmembrane</keyword>
<feature type="domain" description="Leucine-rich repeat-containing N-terminal plant-type" evidence="11">
    <location>
        <begin position="66"/>
        <end position="85"/>
    </location>
</feature>
<dbReference type="Gene3D" id="3.80.10.10">
    <property type="entry name" value="Ribonuclease Inhibitor"/>
    <property type="match status" value="2"/>
</dbReference>